<dbReference type="Pfam" id="PF03826">
    <property type="entry name" value="OAR"/>
    <property type="match status" value="1"/>
</dbReference>
<keyword evidence="4 5" id="KW-0539">Nucleus</keyword>
<evidence type="ECO:0000313" key="10">
    <source>
        <dbReference type="EMBL" id="WAR03123.1"/>
    </source>
</evidence>
<evidence type="ECO:0000256" key="3">
    <source>
        <dbReference type="ARBA" id="ARBA00023155"/>
    </source>
</evidence>
<evidence type="ECO:0000256" key="1">
    <source>
        <dbReference type="ARBA" id="ARBA00004123"/>
    </source>
</evidence>
<gene>
    <name evidence="10" type="ORF">MAR_009681</name>
</gene>
<name>A0ABY7DZJ3_MYAAR</name>
<dbReference type="InterPro" id="IPR009057">
    <property type="entry name" value="Homeodomain-like_sf"/>
</dbReference>
<accession>A0ABY7DZJ3</accession>
<feature type="domain" description="Homeobox" evidence="8">
    <location>
        <begin position="154"/>
        <end position="214"/>
    </location>
</feature>
<dbReference type="Pfam" id="PF00046">
    <property type="entry name" value="Homeodomain"/>
    <property type="match status" value="1"/>
</dbReference>
<dbReference type="PROSITE" id="PS50071">
    <property type="entry name" value="HOMEOBOX_2"/>
    <property type="match status" value="1"/>
</dbReference>
<evidence type="ECO:0000259" key="8">
    <source>
        <dbReference type="PROSITE" id="PS50071"/>
    </source>
</evidence>
<dbReference type="InterPro" id="IPR001356">
    <property type="entry name" value="HD"/>
</dbReference>
<keyword evidence="11" id="KW-1185">Reference proteome</keyword>
<dbReference type="Gene3D" id="1.10.10.60">
    <property type="entry name" value="Homeodomain-like"/>
    <property type="match status" value="1"/>
</dbReference>
<dbReference type="PANTHER" id="PTHR24329">
    <property type="entry name" value="HOMEOBOX PROTEIN ARISTALESS"/>
    <property type="match status" value="1"/>
</dbReference>
<feature type="compositionally biased region" description="Basic and acidic residues" evidence="7">
    <location>
        <begin position="128"/>
        <end position="142"/>
    </location>
</feature>
<protein>
    <submittedName>
        <fullName evidence="10">ALX1-like protein</fullName>
    </submittedName>
</protein>
<evidence type="ECO:0000313" key="11">
    <source>
        <dbReference type="Proteomes" id="UP001164746"/>
    </source>
</evidence>
<dbReference type="PROSITE" id="PS00027">
    <property type="entry name" value="HOMEOBOX_1"/>
    <property type="match status" value="1"/>
</dbReference>
<dbReference type="PROSITE" id="PS50803">
    <property type="entry name" value="OAR"/>
    <property type="match status" value="1"/>
</dbReference>
<evidence type="ECO:0000256" key="2">
    <source>
        <dbReference type="ARBA" id="ARBA00023125"/>
    </source>
</evidence>
<dbReference type="PANTHER" id="PTHR24329:SF543">
    <property type="entry name" value="FI01017P-RELATED"/>
    <property type="match status" value="1"/>
</dbReference>
<feature type="compositionally biased region" description="Basic and acidic residues" evidence="7">
    <location>
        <begin position="93"/>
        <end position="107"/>
    </location>
</feature>
<evidence type="ECO:0000259" key="9">
    <source>
        <dbReference type="PROSITE" id="PS50803"/>
    </source>
</evidence>
<evidence type="ECO:0000256" key="6">
    <source>
        <dbReference type="RuleBase" id="RU000682"/>
    </source>
</evidence>
<dbReference type="Proteomes" id="UP001164746">
    <property type="component" value="Chromosome 4"/>
</dbReference>
<dbReference type="CDD" id="cd00086">
    <property type="entry name" value="homeodomain"/>
    <property type="match status" value="1"/>
</dbReference>
<proteinExistence type="predicted"/>
<sequence length="342" mass="38620">MMTTDLLKVDRGMFEPYPGLRLPLEMKGREDGQGCGDRGGLGDPGAFNHHSIDDILGYRRMQENMKEFTEMKSKSLTSELISPTKLESLEPSMCRDRDVSQALDKNHTGKPAVDASPTSRMLSSPDESSDRLSTGDECKKDDPDDADEDSDAKKKKRRNRTTFTSFQLEEMERVFQKTHYPDVYAREQLALRCNLTEARVQVWFQNRRAKWRKRERYGQFQGMRTMGPGGMGYEMAAISPRHDPYAQMQQLPWNAGHNPYGMPDNNCMAPTQHVPNFMGLAHAGNLASYPVHAQTPSSMGNVSPPEIDPRENTELRSSSISALRYKAREHSVSMGIFGAYAK</sequence>
<feature type="domain" description="OAR" evidence="9">
    <location>
        <begin position="318"/>
        <end position="331"/>
    </location>
</feature>
<dbReference type="SMART" id="SM00389">
    <property type="entry name" value="HOX"/>
    <property type="match status" value="1"/>
</dbReference>
<keyword evidence="2 5" id="KW-0238">DNA-binding</keyword>
<dbReference type="InterPro" id="IPR003654">
    <property type="entry name" value="OAR_dom"/>
</dbReference>
<feature type="region of interest" description="Disordered" evidence="7">
    <location>
        <begin position="69"/>
        <end position="160"/>
    </location>
</feature>
<dbReference type="EMBL" id="CP111015">
    <property type="protein sequence ID" value="WAR03123.1"/>
    <property type="molecule type" value="Genomic_DNA"/>
</dbReference>
<feature type="DNA-binding region" description="Homeobox" evidence="5">
    <location>
        <begin position="156"/>
        <end position="215"/>
    </location>
</feature>
<evidence type="ECO:0000256" key="4">
    <source>
        <dbReference type="ARBA" id="ARBA00023242"/>
    </source>
</evidence>
<comment type="subcellular location">
    <subcellularLocation>
        <location evidence="1 5 6">Nucleus</location>
    </subcellularLocation>
</comment>
<evidence type="ECO:0000256" key="5">
    <source>
        <dbReference type="PROSITE-ProRule" id="PRU00108"/>
    </source>
</evidence>
<dbReference type="InterPro" id="IPR050649">
    <property type="entry name" value="Paired_Homeobox_TFs"/>
</dbReference>
<evidence type="ECO:0000256" key="7">
    <source>
        <dbReference type="SAM" id="MobiDB-lite"/>
    </source>
</evidence>
<keyword evidence="3 5" id="KW-0371">Homeobox</keyword>
<dbReference type="SUPFAM" id="SSF46689">
    <property type="entry name" value="Homeodomain-like"/>
    <property type="match status" value="1"/>
</dbReference>
<dbReference type="InterPro" id="IPR017970">
    <property type="entry name" value="Homeobox_CS"/>
</dbReference>
<feature type="compositionally biased region" description="Polar residues" evidence="7">
    <location>
        <begin position="116"/>
        <end position="126"/>
    </location>
</feature>
<reference evidence="10" key="1">
    <citation type="submission" date="2022-11" db="EMBL/GenBank/DDBJ databases">
        <title>Centuries of genome instability and evolution in soft-shell clam transmissible cancer (bioRxiv).</title>
        <authorList>
            <person name="Hart S.F.M."/>
            <person name="Yonemitsu M.A."/>
            <person name="Giersch R.M."/>
            <person name="Beal B.F."/>
            <person name="Arriagada G."/>
            <person name="Davis B.W."/>
            <person name="Ostrander E.A."/>
            <person name="Goff S.P."/>
            <person name="Metzger M.J."/>
        </authorList>
    </citation>
    <scope>NUCLEOTIDE SEQUENCE</scope>
    <source>
        <strain evidence="10">MELC-2E11</strain>
        <tissue evidence="10">Siphon/mantle</tissue>
    </source>
</reference>
<organism evidence="10 11">
    <name type="scientific">Mya arenaria</name>
    <name type="common">Soft-shell clam</name>
    <dbReference type="NCBI Taxonomy" id="6604"/>
    <lineage>
        <taxon>Eukaryota</taxon>
        <taxon>Metazoa</taxon>
        <taxon>Spiralia</taxon>
        <taxon>Lophotrochozoa</taxon>
        <taxon>Mollusca</taxon>
        <taxon>Bivalvia</taxon>
        <taxon>Autobranchia</taxon>
        <taxon>Heteroconchia</taxon>
        <taxon>Euheterodonta</taxon>
        <taxon>Imparidentia</taxon>
        <taxon>Neoheterodontei</taxon>
        <taxon>Myida</taxon>
        <taxon>Myoidea</taxon>
        <taxon>Myidae</taxon>
        <taxon>Mya</taxon>
    </lineage>
</organism>